<dbReference type="RefSeq" id="WP_132101344.1">
    <property type="nucleotide sequence ID" value="NZ_SMLB01000002.1"/>
</dbReference>
<evidence type="ECO:0000313" key="2">
    <source>
        <dbReference type="Proteomes" id="UP000295217"/>
    </source>
</evidence>
<evidence type="ECO:0008006" key="3">
    <source>
        <dbReference type="Google" id="ProtNLM"/>
    </source>
</evidence>
<reference evidence="1 2" key="1">
    <citation type="submission" date="2019-02" db="EMBL/GenBank/DDBJ databases">
        <title>Draft genome sequences of novel Actinobacteria.</title>
        <authorList>
            <person name="Sahin N."/>
            <person name="Ay H."/>
            <person name="Saygin H."/>
        </authorList>
    </citation>
    <scope>NUCLEOTIDE SEQUENCE [LARGE SCALE GENOMIC DNA]</scope>
    <source>
        <strain evidence="1 2">8K307</strain>
    </source>
</reference>
<keyword evidence="2" id="KW-1185">Reference proteome</keyword>
<organism evidence="1 2">
    <name type="scientific">Jiangella aurantiaca</name>
    <dbReference type="NCBI Taxonomy" id="2530373"/>
    <lineage>
        <taxon>Bacteria</taxon>
        <taxon>Bacillati</taxon>
        <taxon>Actinomycetota</taxon>
        <taxon>Actinomycetes</taxon>
        <taxon>Jiangellales</taxon>
        <taxon>Jiangellaceae</taxon>
        <taxon>Jiangella</taxon>
    </lineage>
</organism>
<dbReference type="SUPFAM" id="SSF110296">
    <property type="entry name" value="Oligoxyloglucan reducing end-specific cellobiohydrolase"/>
    <property type="match status" value="1"/>
</dbReference>
<dbReference type="OrthoDB" id="9764804at2"/>
<sequence length="560" mass="55651">MTNAWRRLADAHVPAAVLAVLSEPATSANASGDVIVGGAGGVAIGAPDGSWTAADPGIGAVAGVVRAGSVLLAGGASGIARSSDGGRTWRRAVVHGVAAPVTSLVAAGGNTLAGTLGSGVLRSADDGRTWAPAGFGLASHDVSALAFVDDHMVLAGTDDGIHASPNAGRAWRQVAGTSGLGVTALAVHGDVAWAAAETGEVLVSSDGGRAWTRRGPLPARAVPSALETNGDVVVVATDAGILRSADGGETWDSAHREPVFTLAIAAGGELIAGTGSGLVSSGDDGRTWSPRGGAPPVHDVSRLVVTGAEVLAYGPMAGVVRCVAGVPMVAAPRPVSVVTAGPHGVVLAAGPGGLARSTDAGRSWVNVLPGDAGFVHVLAPAEDGSWWAASADGARLLRSADGGRTWVNLSSPWGTATVLALAARADTVLAATYDAPGAAVDLWRGRVDGPWSHSGRVPTPRPSVQLSLDPPAAAFDGRWVYGSERGWRPGDGPAGRLRRLIGAGGRLFALTETVLAESADSGRTWNPIAGFDAAQVADVAASGAATVLLTSSGELWTTAG</sequence>
<dbReference type="InterPro" id="IPR036278">
    <property type="entry name" value="Sialidase_sf"/>
</dbReference>
<dbReference type="GO" id="GO:0010411">
    <property type="term" value="P:xyloglucan metabolic process"/>
    <property type="evidence" value="ECO:0007669"/>
    <property type="project" value="TreeGrafter"/>
</dbReference>
<dbReference type="SUPFAM" id="SSF50939">
    <property type="entry name" value="Sialidases"/>
    <property type="match status" value="1"/>
</dbReference>
<dbReference type="EMBL" id="SMLB01000002">
    <property type="protein sequence ID" value="TDD72628.1"/>
    <property type="molecule type" value="Genomic_DNA"/>
</dbReference>
<dbReference type="PANTHER" id="PTHR43739:SF5">
    <property type="entry name" value="EXO-ALPHA-SIALIDASE"/>
    <property type="match status" value="1"/>
</dbReference>
<dbReference type="PANTHER" id="PTHR43739">
    <property type="entry name" value="XYLOGLUCANASE (EUROFUNG)"/>
    <property type="match status" value="1"/>
</dbReference>
<dbReference type="InterPro" id="IPR052025">
    <property type="entry name" value="Xyloglucanase_GH74"/>
</dbReference>
<dbReference type="Gene3D" id="2.130.10.10">
    <property type="entry name" value="YVTN repeat-like/Quinoprotein amine dehydrogenase"/>
    <property type="match status" value="3"/>
</dbReference>
<proteinExistence type="predicted"/>
<comment type="caution">
    <text evidence="1">The sequence shown here is derived from an EMBL/GenBank/DDBJ whole genome shotgun (WGS) entry which is preliminary data.</text>
</comment>
<name>A0A4R5AIN8_9ACTN</name>
<accession>A0A4R5AIN8</accession>
<evidence type="ECO:0000313" key="1">
    <source>
        <dbReference type="EMBL" id="TDD72628.1"/>
    </source>
</evidence>
<dbReference type="InterPro" id="IPR015943">
    <property type="entry name" value="WD40/YVTN_repeat-like_dom_sf"/>
</dbReference>
<dbReference type="AlphaFoldDB" id="A0A4R5AIN8"/>
<dbReference type="Proteomes" id="UP000295217">
    <property type="component" value="Unassembled WGS sequence"/>
</dbReference>
<protein>
    <recommendedName>
        <fullName evidence="3">Photosynthesis system II assembly factor Ycf48/Hcf136-like domain-containing protein</fullName>
    </recommendedName>
</protein>
<dbReference type="CDD" id="cd15482">
    <property type="entry name" value="Sialidase_non-viral"/>
    <property type="match status" value="1"/>
</dbReference>
<gene>
    <name evidence="1" type="ORF">E1262_01855</name>
</gene>